<dbReference type="EMBL" id="AWFF01000072">
    <property type="protein sequence ID" value="KCZ52147.1"/>
    <property type="molecule type" value="Genomic_DNA"/>
</dbReference>
<dbReference type="AlphaFoldDB" id="A0A062U1J3"/>
<dbReference type="InterPro" id="IPR031325">
    <property type="entry name" value="RHS_repeat"/>
</dbReference>
<evidence type="ECO:0000313" key="2">
    <source>
        <dbReference type="Proteomes" id="UP000027037"/>
    </source>
</evidence>
<dbReference type="OrthoDB" id="7620568at2"/>
<gene>
    <name evidence="1" type="ORF">HY29_18270</name>
</gene>
<proteinExistence type="predicted"/>
<dbReference type="Gene3D" id="2.180.10.10">
    <property type="entry name" value="RHS repeat-associated core"/>
    <property type="match status" value="3"/>
</dbReference>
<evidence type="ECO:0008006" key="3">
    <source>
        <dbReference type="Google" id="ProtNLM"/>
    </source>
</evidence>
<dbReference type="RefSeq" id="WP_034798560.1">
    <property type="nucleotide sequence ID" value="NZ_AWFF01000072.1"/>
</dbReference>
<evidence type="ECO:0000313" key="1">
    <source>
        <dbReference type="EMBL" id="KCZ52147.1"/>
    </source>
</evidence>
<comment type="caution">
    <text evidence="1">The sequence shown here is derived from an EMBL/GenBank/DDBJ whole genome shotgun (WGS) entry which is preliminary data.</text>
</comment>
<dbReference type="InterPro" id="IPR050708">
    <property type="entry name" value="T6SS_VgrG/RHS"/>
</dbReference>
<dbReference type="PANTHER" id="PTHR32305">
    <property type="match status" value="1"/>
</dbReference>
<protein>
    <recommendedName>
        <fullName evidence="3">Insecticide toxin TcdB middle/N-terminal domain-containing protein</fullName>
    </recommendedName>
</protein>
<dbReference type="eggNOG" id="COG3209">
    <property type="taxonomic scope" value="Bacteria"/>
</dbReference>
<organism evidence="1 2">
    <name type="scientific">Hyphomonas beringensis</name>
    <dbReference type="NCBI Taxonomy" id="1280946"/>
    <lineage>
        <taxon>Bacteria</taxon>
        <taxon>Pseudomonadati</taxon>
        <taxon>Pseudomonadota</taxon>
        <taxon>Alphaproteobacteria</taxon>
        <taxon>Hyphomonadales</taxon>
        <taxon>Hyphomonadaceae</taxon>
        <taxon>Hyphomonas</taxon>
    </lineage>
</organism>
<reference evidence="1 2" key="1">
    <citation type="journal article" date="2014" name="Antonie Van Leeuwenhoek">
        <title>Hyphomonas beringensis sp. nov. and Hyphomonas chukchiensis sp. nov., isolated from surface seawater of the Bering Sea and Chukchi Sea.</title>
        <authorList>
            <person name="Li C."/>
            <person name="Lai Q."/>
            <person name="Li G."/>
            <person name="Dong C."/>
            <person name="Wang J."/>
            <person name="Liao Y."/>
            <person name="Shao Z."/>
        </authorList>
    </citation>
    <scope>NUCLEOTIDE SEQUENCE [LARGE SCALE GENOMIC DNA]</scope>
    <source>
        <strain evidence="1 2">25B14_1</strain>
    </source>
</reference>
<accession>A0A062U1J3</accession>
<keyword evidence="2" id="KW-1185">Reference proteome</keyword>
<dbReference type="PANTHER" id="PTHR32305:SF15">
    <property type="entry name" value="PROTEIN RHSA-RELATED"/>
    <property type="match status" value="1"/>
</dbReference>
<name>A0A062U1J3_9PROT</name>
<sequence length="977" mass="108656">MIETVQRGNDTFSTSNAYNADASLSSYDYESPYEVILSSNLQPEQRVFEYDYQHDPVKWIIGLQKTVTQNSKLLETFIYNSNGQIETHKKFGADFEAYTYHTHGNQVGALATITNALGNITSFDSYKRGKPQLVINPDTTTRSSVVDDNGWTSSETNERRYTTSYQYNLVGWLIKIVPPQGNGAVADVDATYSIVTDGIVQTITQGSLEITNHYDGLFRPFLTKIEDTSRPGTVSYQSKEYDALNRVVFVSFPSATSVATAGLETDYDALGRRTEVHQTVSPFASVTRDYLNGNKVRITDPRGNQTTVTYLSYGLPDEELPKLIDYQAGADAILTYDIWGNKLTETQGAANSSYTYDSSLRLFSVTDPDTYTSYTYYDAVDRPIVQIDGAGRKTRTVYDSMGRPEKLIKAWAGNNGGTGSTLDCAAMRASYDPSSYLQQCYKFISYTPTGKIDAITDAGGNVTTHAYDALDRLTHTHFPSPTQTGKTSTTDYERVVYDVFSRPDTKRTRSGDVIDYTYDALGRLVGRYVPGAPTHTANGGTVTHSYTYNAAGRKLTAVHDGVTLSYGYDAIGRVEWQKHNGTRQVSYSYDAANNLRYLTYPDNWSIEYQYDALNRVTDAIENNGIPRTFAHIDYDNLSRRKSITYANGTSSWFDYSDRGDLTCHDWNLTGTSPTACASSVAELEYGFTYNGVSQVLTQTVSDPSMIWTPDVSTTAYQPNGLDQYTSIGGDAISYDGNGNLIAGLNDLTFTYDAENVLRTVADAVGYNDQMNLYAYVGNDPVNGTDPTGMYCLIKNTFCARKERYEIWSRDPKFKKITVFPAAAASTLDILDTPRTFTGLSKSTVQWLETLSWELEKKNVAIFKSLKAGEAVPSITDAPDGIDRAFVRYEQGQVQQMLDELKDRDAEQYKQVVEELNSLFKNRGWGSNVVQSAERHLGRGIDFSKEGDRRTIGYRSVQIEAAFSCIYGDACIAQSLIP</sequence>
<dbReference type="STRING" id="1280946.HY29_18270"/>
<dbReference type="PATRIC" id="fig|1280946.3.peg.3064"/>
<dbReference type="Proteomes" id="UP000027037">
    <property type="component" value="Unassembled WGS sequence"/>
</dbReference>
<dbReference type="Pfam" id="PF05593">
    <property type="entry name" value="RHS_repeat"/>
    <property type="match status" value="2"/>
</dbReference>